<gene>
    <name evidence="1" type="ORF">ILYODFUR_003924</name>
</gene>
<protein>
    <submittedName>
        <fullName evidence="1">Uncharacterized protein</fullName>
    </submittedName>
</protein>
<dbReference type="Proteomes" id="UP001482620">
    <property type="component" value="Unassembled WGS sequence"/>
</dbReference>
<keyword evidence="2" id="KW-1185">Reference proteome</keyword>
<reference evidence="1 2" key="1">
    <citation type="submission" date="2021-06" db="EMBL/GenBank/DDBJ databases">
        <authorList>
            <person name="Palmer J.M."/>
        </authorList>
    </citation>
    <scope>NUCLEOTIDE SEQUENCE [LARGE SCALE GENOMIC DNA]</scope>
    <source>
        <strain evidence="2">if_2019</strain>
        <tissue evidence="1">Muscle</tissue>
    </source>
</reference>
<accession>A0ABV0T533</accession>
<organism evidence="1 2">
    <name type="scientific">Ilyodon furcidens</name>
    <name type="common">goldbreast splitfin</name>
    <dbReference type="NCBI Taxonomy" id="33524"/>
    <lineage>
        <taxon>Eukaryota</taxon>
        <taxon>Metazoa</taxon>
        <taxon>Chordata</taxon>
        <taxon>Craniata</taxon>
        <taxon>Vertebrata</taxon>
        <taxon>Euteleostomi</taxon>
        <taxon>Actinopterygii</taxon>
        <taxon>Neopterygii</taxon>
        <taxon>Teleostei</taxon>
        <taxon>Neoteleostei</taxon>
        <taxon>Acanthomorphata</taxon>
        <taxon>Ovalentaria</taxon>
        <taxon>Atherinomorphae</taxon>
        <taxon>Cyprinodontiformes</taxon>
        <taxon>Goodeidae</taxon>
        <taxon>Ilyodon</taxon>
    </lineage>
</organism>
<name>A0ABV0T533_9TELE</name>
<evidence type="ECO:0000313" key="1">
    <source>
        <dbReference type="EMBL" id="MEQ2227980.1"/>
    </source>
</evidence>
<sequence>MSMKMKASGGKLAVQTRLLTPPEAVTGVCLACQCPTVLHSLKLLIWFVQGVSAVVPASLANMGVCLGISLLVDISGFKVTHGSRVVEQTVASMSSMCGLQAGCCHLEKQPPSP</sequence>
<comment type="caution">
    <text evidence="1">The sequence shown here is derived from an EMBL/GenBank/DDBJ whole genome shotgun (WGS) entry which is preliminary data.</text>
</comment>
<proteinExistence type="predicted"/>
<dbReference type="EMBL" id="JAHRIQ010023379">
    <property type="protein sequence ID" value="MEQ2227980.1"/>
    <property type="molecule type" value="Genomic_DNA"/>
</dbReference>
<evidence type="ECO:0000313" key="2">
    <source>
        <dbReference type="Proteomes" id="UP001482620"/>
    </source>
</evidence>